<protein>
    <recommendedName>
        <fullName evidence="3">Metal-binding protein</fullName>
    </recommendedName>
</protein>
<dbReference type="Pfam" id="PF09876">
    <property type="entry name" value="DUF2103"/>
    <property type="match status" value="1"/>
</dbReference>
<reference evidence="1 2" key="1">
    <citation type="submission" date="2016-10" db="EMBL/GenBank/DDBJ databases">
        <authorList>
            <person name="de Groot N.N."/>
        </authorList>
    </citation>
    <scope>NUCLEOTIDE SEQUENCE [LARGE SCALE GENOMIC DNA]</scope>
    <source>
        <strain evidence="2">EB21,IBRC-M 10013,KCTC 4048</strain>
    </source>
</reference>
<keyword evidence="2" id="KW-1185">Reference proteome</keyword>
<evidence type="ECO:0000313" key="1">
    <source>
        <dbReference type="EMBL" id="SDM40916.1"/>
    </source>
</evidence>
<organism evidence="1 2">
    <name type="scientific">Haloarchaeobius iranensis</name>
    <dbReference type="NCBI Taxonomy" id="996166"/>
    <lineage>
        <taxon>Archaea</taxon>
        <taxon>Methanobacteriati</taxon>
        <taxon>Methanobacteriota</taxon>
        <taxon>Stenosarchaea group</taxon>
        <taxon>Halobacteria</taxon>
        <taxon>Halobacteriales</taxon>
        <taxon>Halorubellaceae</taxon>
        <taxon>Haloarchaeobius</taxon>
    </lineage>
</organism>
<dbReference type="OrthoDB" id="50478at2157"/>
<evidence type="ECO:0000313" key="2">
    <source>
        <dbReference type="Proteomes" id="UP000199370"/>
    </source>
</evidence>
<name>A0A1G9SZW3_9EURY</name>
<dbReference type="RefSeq" id="WP_089731298.1">
    <property type="nucleotide sequence ID" value="NZ_FNIA01000002.1"/>
</dbReference>
<sequence length="239" mass="25580">MDCRRCETPLERPGDFCLTCNTANCDAVVVDCGRERATVTVLDGDEVVGETTVTTVPDDGEETGVVEFRNFAGRVADEVRRKRPETVYAAGDRAVIRETRAQLHHEFYRVDDEDPVAAAIGGLGESGLDVVDLAPREKIGGAHSTLIGGRTGQTAIRTVAEHPHVKKVIPGPIEAGGSSSQASVGAKVTRADGNGNVRMLIRDGSSVQENRVVTTAGDREMGERVREDLNEALTTADLR</sequence>
<evidence type="ECO:0008006" key="3">
    <source>
        <dbReference type="Google" id="ProtNLM"/>
    </source>
</evidence>
<dbReference type="STRING" id="996166.SAMN05192554_10254"/>
<dbReference type="EMBL" id="FNIA01000002">
    <property type="protein sequence ID" value="SDM40916.1"/>
    <property type="molecule type" value="Genomic_DNA"/>
</dbReference>
<dbReference type="Proteomes" id="UP000199370">
    <property type="component" value="Unassembled WGS sequence"/>
</dbReference>
<accession>A0A1G9SZW3</accession>
<dbReference type="AlphaFoldDB" id="A0A1G9SZW3"/>
<dbReference type="InterPro" id="IPR018664">
    <property type="entry name" value="DUF2103_metal-binding"/>
</dbReference>
<proteinExistence type="predicted"/>
<gene>
    <name evidence="1" type="ORF">SAMN05192554_10254</name>
</gene>